<sequence length="121" mass="13967">MGDYQTTQSFNECTYEMEPLAPTIPINSSEVQKEYSDILRDISLVSMCSVENYTNCTAAESQLYQFIDNKLNSTEIIQLFNITYSQMKAYYSEIAASGLQNYSIVNPLKYDLNLFKREHKL</sequence>
<organism evidence="1 2">
    <name type="scientific">Candidatus Parvarchaeum acidiphilum ARMAN-4</name>
    <dbReference type="NCBI Taxonomy" id="662760"/>
    <lineage>
        <taxon>Archaea</taxon>
        <taxon>Candidatus Parvarchaeota</taxon>
        <taxon>Candidatus Parvarchaeum</taxon>
    </lineage>
</organism>
<dbReference type="AlphaFoldDB" id="D2EEL2"/>
<proteinExistence type="predicted"/>
<name>D2EEL2_PARA4</name>
<dbReference type="Proteomes" id="UP000009375">
    <property type="component" value="Unassembled WGS sequence"/>
</dbReference>
<evidence type="ECO:0000313" key="2">
    <source>
        <dbReference type="Proteomes" id="UP000009375"/>
    </source>
</evidence>
<protein>
    <submittedName>
        <fullName evidence="1">Uncharacterized protein</fullName>
    </submittedName>
</protein>
<dbReference type="EMBL" id="GG730040">
    <property type="protein sequence ID" value="EEZ93230.1"/>
    <property type="molecule type" value="Genomic_DNA"/>
</dbReference>
<evidence type="ECO:0000313" key="1">
    <source>
        <dbReference type="EMBL" id="EEZ93230.1"/>
    </source>
</evidence>
<reference evidence="1 2" key="1">
    <citation type="journal article" date="2010" name="Proc. Natl. Acad. Sci. U.S.A.">
        <title>Enigmatic, ultrasmall, uncultivated Archaea.</title>
        <authorList>
            <person name="Baker B.J."/>
            <person name="Comolli L.R."/>
            <person name="Dick G.J."/>
            <person name="Hauser L.J."/>
            <person name="Hyatt D."/>
            <person name="Dill B.D."/>
            <person name="Land M.L."/>
            <person name="Verberkmoes N.C."/>
            <person name="Hettich R.L."/>
            <person name="Banfield J.F."/>
        </authorList>
    </citation>
    <scope>NUCLEOTIDE SEQUENCE [LARGE SCALE GENOMIC DNA]</scope>
</reference>
<gene>
    <name evidence="1" type="ORF">BJBARM4_0157</name>
</gene>
<accession>D2EEL2</accession>